<dbReference type="PANTHER" id="PTHR22911:SF79">
    <property type="entry name" value="MOBA-LIKE NTP TRANSFERASE DOMAIN-CONTAINING PROTEIN"/>
    <property type="match status" value="1"/>
</dbReference>
<sequence>MRTGSVAAGMLGLFTFPVMLTFLEPLVFREPLRRWSIVHGLVVLAGIALVVPELSLANAETAGLAWGLLSAVLYAARNLMNRRFVHSDGSLPVMFWQVLVAAVVLSPAWLWPVEANLPADLLWLVVLGVVCTAGAHTLFIASFRHFRVATASIILTLELLYAVLLAIPIFGEWPRWQTWLGGAIMLTTIAHESYRHRSVAPKAADAT</sequence>
<proteinExistence type="predicted"/>
<name>A0ABV4U3Q4_9BACT</name>
<keyword evidence="4" id="KW-1185">Reference proteome</keyword>
<keyword evidence="1" id="KW-0472">Membrane</keyword>
<feature type="transmembrane region" description="Helical" evidence="1">
    <location>
        <begin position="35"/>
        <end position="55"/>
    </location>
</feature>
<evidence type="ECO:0000313" key="4">
    <source>
        <dbReference type="Proteomes" id="UP001575105"/>
    </source>
</evidence>
<comment type="caution">
    <text evidence="3">The sequence shown here is derived from an EMBL/GenBank/DDBJ whole genome shotgun (WGS) entry which is preliminary data.</text>
</comment>
<dbReference type="SUPFAM" id="SSF103481">
    <property type="entry name" value="Multidrug resistance efflux transporter EmrE"/>
    <property type="match status" value="1"/>
</dbReference>
<feature type="transmembrane region" description="Helical" evidence="1">
    <location>
        <begin position="121"/>
        <end position="141"/>
    </location>
</feature>
<dbReference type="EMBL" id="JBGUBD010000004">
    <property type="protein sequence ID" value="MFA9478232.1"/>
    <property type="molecule type" value="Genomic_DNA"/>
</dbReference>
<evidence type="ECO:0000256" key="1">
    <source>
        <dbReference type="SAM" id="Phobius"/>
    </source>
</evidence>
<accession>A0ABV4U3Q4</accession>
<reference evidence="3 4" key="1">
    <citation type="submission" date="2024-08" db="EMBL/GenBank/DDBJ databases">
        <title>Whole-genome sequencing of halo(alkali)philic microorganisms from hypersaline lakes.</title>
        <authorList>
            <person name="Sorokin D.Y."/>
            <person name="Merkel A.Y."/>
            <person name="Messina E."/>
            <person name="Yakimov M."/>
        </authorList>
    </citation>
    <scope>NUCLEOTIDE SEQUENCE [LARGE SCALE GENOMIC DNA]</scope>
    <source>
        <strain evidence="3 4">AB-hyl4</strain>
    </source>
</reference>
<evidence type="ECO:0000313" key="3">
    <source>
        <dbReference type="EMBL" id="MFA9478232.1"/>
    </source>
</evidence>
<feature type="transmembrane region" description="Helical" evidence="1">
    <location>
        <begin position="91"/>
        <end position="109"/>
    </location>
</feature>
<dbReference type="Proteomes" id="UP001575105">
    <property type="component" value="Unassembled WGS sequence"/>
</dbReference>
<feature type="domain" description="EamA" evidence="2">
    <location>
        <begin position="62"/>
        <end position="189"/>
    </location>
</feature>
<keyword evidence="1" id="KW-1133">Transmembrane helix</keyword>
<dbReference type="RefSeq" id="WP_425345156.1">
    <property type="nucleotide sequence ID" value="NZ_JBGUBD010000004.1"/>
</dbReference>
<dbReference type="InterPro" id="IPR037185">
    <property type="entry name" value="EmrE-like"/>
</dbReference>
<feature type="transmembrane region" description="Helical" evidence="1">
    <location>
        <begin position="61"/>
        <end position="79"/>
    </location>
</feature>
<keyword evidence="1" id="KW-0812">Transmembrane</keyword>
<dbReference type="Gene3D" id="1.10.3730.20">
    <property type="match status" value="1"/>
</dbReference>
<dbReference type="PANTHER" id="PTHR22911">
    <property type="entry name" value="ACYL-MALONYL CONDENSING ENZYME-RELATED"/>
    <property type="match status" value="1"/>
</dbReference>
<protein>
    <submittedName>
        <fullName evidence="3">DMT family transporter</fullName>
    </submittedName>
</protein>
<gene>
    <name evidence="3" type="ORF">ACERK3_07975</name>
</gene>
<dbReference type="Pfam" id="PF00892">
    <property type="entry name" value="EamA"/>
    <property type="match status" value="1"/>
</dbReference>
<feature type="transmembrane region" description="Helical" evidence="1">
    <location>
        <begin position="6"/>
        <end position="23"/>
    </location>
</feature>
<organism evidence="3 4">
    <name type="scientific">Natronomicrosphaera hydrolytica</name>
    <dbReference type="NCBI Taxonomy" id="3242702"/>
    <lineage>
        <taxon>Bacteria</taxon>
        <taxon>Pseudomonadati</taxon>
        <taxon>Planctomycetota</taxon>
        <taxon>Phycisphaerae</taxon>
        <taxon>Phycisphaerales</taxon>
        <taxon>Phycisphaeraceae</taxon>
        <taxon>Natronomicrosphaera</taxon>
    </lineage>
</organism>
<feature type="transmembrane region" description="Helical" evidence="1">
    <location>
        <begin position="148"/>
        <end position="170"/>
    </location>
</feature>
<evidence type="ECO:0000259" key="2">
    <source>
        <dbReference type="Pfam" id="PF00892"/>
    </source>
</evidence>
<dbReference type="InterPro" id="IPR000620">
    <property type="entry name" value="EamA_dom"/>
</dbReference>